<reference evidence="1 2" key="1">
    <citation type="submission" date="2016-11" db="EMBL/GenBank/DDBJ databases">
        <title>Genomic analysis of Caldithrix abyssi and proposal of a novel bacterial phylum Caldithrichaeota.</title>
        <authorList>
            <person name="Kublanov I."/>
            <person name="Sigalova O."/>
            <person name="Gavrilov S."/>
            <person name="Lebedinsky A."/>
            <person name="Ivanova N."/>
            <person name="Daum C."/>
            <person name="Reddy T."/>
            <person name="Klenk H.P."/>
            <person name="Goker M."/>
            <person name="Reva O."/>
            <person name="Miroshnichenko M."/>
            <person name="Kyprides N."/>
            <person name="Woyke T."/>
            <person name="Gelfand M."/>
        </authorList>
    </citation>
    <scope>NUCLEOTIDE SEQUENCE [LARGE SCALE GENOMIC DNA]</scope>
    <source>
        <strain evidence="1 2">LF13</strain>
    </source>
</reference>
<dbReference type="EMBL" id="CP018099">
    <property type="protein sequence ID" value="APF19729.1"/>
    <property type="molecule type" value="Genomic_DNA"/>
</dbReference>
<name>A0A1J1CBT2_CALAY</name>
<accession>A0A1J1CBT2</accession>
<dbReference type="Proteomes" id="UP000183868">
    <property type="component" value="Chromosome"/>
</dbReference>
<proteinExistence type="predicted"/>
<dbReference type="AlphaFoldDB" id="A0A1J1CBT2"/>
<sequence length="48" mass="5345">MACNRSGGSSSVYLKNRTFWVESAFVNAENLNKSIEMMKLQTICGVQT</sequence>
<evidence type="ECO:0000313" key="1">
    <source>
        <dbReference type="EMBL" id="APF19729.1"/>
    </source>
</evidence>
<gene>
    <name evidence="1" type="ORF">Cabys_2981</name>
</gene>
<protein>
    <submittedName>
        <fullName evidence="1">Uncharacterized protein</fullName>
    </submittedName>
</protein>
<organism evidence="1 2">
    <name type="scientific">Caldithrix abyssi DSM 13497</name>
    <dbReference type="NCBI Taxonomy" id="880073"/>
    <lineage>
        <taxon>Bacteria</taxon>
        <taxon>Pseudomonadati</taxon>
        <taxon>Calditrichota</taxon>
        <taxon>Calditrichia</taxon>
        <taxon>Calditrichales</taxon>
        <taxon>Calditrichaceae</taxon>
        <taxon>Caldithrix</taxon>
    </lineage>
</organism>
<dbReference type="KEGG" id="caby:Cabys_2981"/>
<evidence type="ECO:0000313" key="2">
    <source>
        <dbReference type="Proteomes" id="UP000183868"/>
    </source>
</evidence>